<dbReference type="PANTHER" id="PTHR38926:SF5">
    <property type="entry name" value="F-BOX AND LEUCINE-RICH REPEAT PROTEIN 6"/>
    <property type="match status" value="1"/>
</dbReference>
<dbReference type="InterPro" id="IPR036047">
    <property type="entry name" value="F-box-like_dom_sf"/>
</dbReference>
<evidence type="ECO:0000313" key="1">
    <source>
        <dbReference type="EMBL" id="KAK9920216.1"/>
    </source>
</evidence>
<evidence type="ECO:0008006" key="3">
    <source>
        <dbReference type="Google" id="ProtNLM"/>
    </source>
</evidence>
<dbReference type="InterPro" id="IPR032675">
    <property type="entry name" value="LRR_dom_sf"/>
</dbReference>
<organism evidence="1 2">
    <name type="scientific">Rubus argutus</name>
    <name type="common">Southern blackberry</name>
    <dbReference type="NCBI Taxonomy" id="59490"/>
    <lineage>
        <taxon>Eukaryota</taxon>
        <taxon>Viridiplantae</taxon>
        <taxon>Streptophyta</taxon>
        <taxon>Embryophyta</taxon>
        <taxon>Tracheophyta</taxon>
        <taxon>Spermatophyta</taxon>
        <taxon>Magnoliopsida</taxon>
        <taxon>eudicotyledons</taxon>
        <taxon>Gunneridae</taxon>
        <taxon>Pentapetalae</taxon>
        <taxon>rosids</taxon>
        <taxon>fabids</taxon>
        <taxon>Rosales</taxon>
        <taxon>Rosaceae</taxon>
        <taxon>Rosoideae</taxon>
        <taxon>Rosoideae incertae sedis</taxon>
        <taxon>Rubus</taxon>
    </lineage>
</organism>
<keyword evidence="2" id="KW-1185">Reference proteome</keyword>
<gene>
    <name evidence="1" type="ORF">M0R45_028774</name>
</gene>
<dbReference type="Gene3D" id="3.80.10.10">
    <property type="entry name" value="Ribonuclease Inhibitor"/>
    <property type="match status" value="1"/>
</dbReference>
<accession>A0AAW1W8K6</accession>
<name>A0AAW1W8K6_RUBAR</name>
<dbReference type="SUPFAM" id="SSF81383">
    <property type="entry name" value="F-box domain"/>
    <property type="match status" value="1"/>
</dbReference>
<comment type="caution">
    <text evidence="1">The sequence shown here is derived from an EMBL/GenBank/DDBJ whole genome shotgun (WGS) entry which is preliminary data.</text>
</comment>
<reference evidence="1 2" key="1">
    <citation type="journal article" date="2023" name="G3 (Bethesda)">
        <title>A chromosome-length genome assembly and annotation of blackberry (Rubus argutus, cv. 'Hillquist').</title>
        <authorList>
            <person name="Bruna T."/>
            <person name="Aryal R."/>
            <person name="Dudchenko O."/>
            <person name="Sargent D.J."/>
            <person name="Mead D."/>
            <person name="Buti M."/>
            <person name="Cavallini A."/>
            <person name="Hytonen T."/>
            <person name="Andres J."/>
            <person name="Pham M."/>
            <person name="Weisz D."/>
            <person name="Mascagni F."/>
            <person name="Usai G."/>
            <person name="Natali L."/>
            <person name="Bassil N."/>
            <person name="Fernandez G.E."/>
            <person name="Lomsadze A."/>
            <person name="Armour M."/>
            <person name="Olukolu B."/>
            <person name="Poorten T."/>
            <person name="Britton C."/>
            <person name="Davik J."/>
            <person name="Ashrafi H."/>
            <person name="Aiden E.L."/>
            <person name="Borodovsky M."/>
            <person name="Worthington M."/>
        </authorList>
    </citation>
    <scope>NUCLEOTIDE SEQUENCE [LARGE SCALE GENOMIC DNA]</scope>
    <source>
        <strain evidence="1">PI 553951</strain>
    </source>
</reference>
<dbReference type="EMBL" id="JBEDUW010000006">
    <property type="protein sequence ID" value="KAK9920216.1"/>
    <property type="molecule type" value="Genomic_DNA"/>
</dbReference>
<evidence type="ECO:0000313" key="2">
    <source>
        <dbReference type="Proteomes" id="UP001457282"/>
    </source>
</evidence>
<protein>
    <recommendedName>
        <fullName evidence="3">F-box domain-containing protein</fullName>
    </recommendedName>
</protein>
<dbReference type="PANTHER" id="PTHR38926">
    <property type="entry name" value="F-BOX DOMAIN CONTAINING PROTEIN, EXPRESSED"/>
    <property type="match status" value="1"/>
</dbReference>
<dbReference type="AlphaFoldDB" id="A0AAW1W8K6"/>
<dbReference type="SUPFAM" id="SSF52047">
    <property type="entry name" value="RNI-like"/>
    <property type="match status" value="1"/>
</dbReference>
<sequence>MKQSTDLGGGVSNLDEGRRWEKLDVDCLTYVFSKVGMESLVLALPFVCKSWYATTLNPLCWKFLSFPEFEPYPLFTAVDDTNVEPKSFGPFYNKFVEENQIDRTRFSITGFIRLVVNRSNGKALKLKLPQFCTEEALRLVADRCPAIRYLHFCDDLVLFKHSQILPEVIGKWKFLEHLTLGGNMDNIMRQFQAKSGEHLSRDFEEALLSLDSGSAITPSSNKNLCEILVQFGIHCKHMRSLHIFDAYIGEAEVSAIVTSLPNLVCLTLGQCHIERDSLVTLLQGCKKLWYFDVWNCEGFVDDDEEMRKLGSHISEFRCKADVTGFKCFHVLKMVILTRVKMNKILRTRNIPLGIDQ</sequence>
<dbReference type="Proteomes" id="UP001457282">
    <property type="component" value="Unassembled WGS sequence"/>
</dbReference>
<dbReference type="Gene3D" id="1.20.1280.50">
    <property type="match status" value="1"/>
</dbReference>
<proteinExistence type="predicted"/>